<dbReference type="AlphaFoldDB" id="A0A5C4R3I6"/>
<dbReference type="Pfam" id="PF07704">
    <property type="entry name" value="PSK_trans_fac"/>
    <property type="match status" value="1"/>
</dbReference>
<accession>A0A5C4R3I6</accession>
<keyword evidence="2" id="KW-1185">Reference proteome</keyword>
<proteinExistence type="predicted"/>
<evidence type="ECO:0000313" key="2">
    <source>
        <dbReference type="Proteomes" id="UP000304880"/>
    </source>
</evidence>
<dbReference type="EMBL" id="VDDC01000031">
    <property type="protein sequence ID" value="TNH38321.1"/>
    <property type="molecule type" value="Genomic_DNA"/>
</dbReference>
<evidence type="ECO:0000313" key="1">
    <source>
        <dbReference type="EMBL" id="TNH38321.1"/>
    </source>
</evidence>
<sequence length="144" mass="15829">MDDFEWRQTCVTDCWTERIHSTSPTAHIHVEHLCPNKSDDREGQCLSSISQVVYIDILDKDRPMTMLIKGTEIDELVAKYCAITGVKNKSEAVRQALAAQISALSAKESLADRIAAIQSRAAASGIAADGRDDKAFMDAMWGEA</sequence>
<gene>
    <name evidence="1" type="ORF">FHD67_15515</name>
</gene>
<dbReference type="InterPro" id="IPR011660">
    <property type="entry name" value="VapB-like"/>
</dbReference>
<name>A0A5C4R3I6_9RHOB</name>
<reference evidence="1 2" key="1">
    <citation type="submission" date="2019-06" db="EMBL/GenBank/DDBJ databases">
        <authorList>
            <person name="Li J."/>
        </authorList>
    </citation>
    <scope>NUCLEOTIDE SEQUENCE [LARGE SCALE GENOMIC DNA]</scope>
    <source>
        <strain evidence="1 2">CGMCC 1.8012</strain>
    </source>
</reference>
<dbReference type="Proteomes" id="UP000304880">
    <property type="component" value="Unassembled WGS sequence"/>
</dbReference>
<organism evidence="1 2">
    <name type="scientific">Paracoccus haeundaensis</name>
    <dbReference type="NCBI Taxonomy" id="225362"/>
    <lineage>
        <taxon>Bacteria</taxon>
        <taxon>Pseudomonadati</taxon>
        <taxon>Pseudomonadota</taxon>
        <taxon>Alphaproteobacteria</taxon>
        <taxon>Rhodobacterales</taxon>
        <taxon>Paracoccaceae</taxon>
        <taxon>Paracoccus</taxon>
    </lineage>
</organism>
<protein>
    <submittedName>
        <fullName evidence="1">Uncharacterized protein</fullName>
    </submittedName>
</protein>
<comment type="caution">
    <text evidence="1">The sequence shown here is derived from an EMBL/GenBank/DDBJ whole genome shotgun (WGS) entry which is preliminary data.</text>
</comment>